<protein>
    <submittedName>
        <fullName evidence="2">Uncharacterized protein</fullName>
    </submittedName>
</protein>
<proteinExistence type="predicted"/>
<feature type="region of interest" description="Disordered" evidence="1">
    <location>
        <begin position="355"/>
        <end position="447"/>
    </location>
</feature>
<name>A0A6V8QZ20_TRIAP</name>
<dbReference type="EMBL" id="BLZH01000009">
    <property type="protein sequence ID" value="GFP57957.1"/>
    <property type="molecule type" value="Genomic_DNA"/>
</dbReference>
<evidence type="ECO:0000313" key="3">
    <source>
        <dbReference type="Proteomes" id="UP000517252"/>
    </source>
</evidence>
<feature type="compositionally biased region" description="Acidic residues" evidence="1">
    <location>
        <begin position="356"/>
        <end position="381"/>
    </location>
</feature>
<reference evidence="2 3" key="1">
    <citation type="submission" date="2020-07" db="EMBL/GenBank/DDBJ databases">
        <title>Trichoderma asperellum IC-1 whole genome shotgun sequence.</title>
        <authorList>
            <person name="Kanamasa S."/>
            <person name="Takahashi H."/>
        </authorList>
    </citation>
    <scope>NUCLEOTIDE SEQUENCE [LARGE SCALE GENOMIC DNA]</scope>
    <source>
        <strain evidence="2 3">IC-1</strain>
    </source>
</reference>
<dbReference type="AlphaFoldDB" id="A0A6V8QZ20"/>
<sequence>MTIPKKSEPPNRPEVPVLKRNGFQICKEVFSVDKIERVSGPRLLDLLHLDTIPSLTDRMIAELDTRRLFSKAFFAAQLKYYGIPFPPSARSSTLKALLRDEVCEGKCDSVPESVVELEAAMRRDYEPLYQKWESEFAAWSAEKERLDDEAFEKCETPSEQASFDIRRFLDCYFLTDGKLDLTKAPQTLVLHGEGELSNLSWKVHEIQGLHTWTSTHQFGEPVTCFIGWDHDEIKRLGREFIDREAEAERARRRSKWEEHMETHKKYIAGIQPKEKAANGVDESSKPFDLDRCVGSYVIRCDAIMDEWSTEHTGDTLSMDISYNSTENMLLAAYNFGILKGTMTLSLSEDPLKEMFGAEDPDAESSMGEDEVDDTSEDDEDDKNNKHDEHDHDEHDENGKESKGGIVVEESTNGKKRKVSLEQDTDSATNPCDNAKKRKTAPEPPPSRRVYLRLEGYETGEGEEIYFPEPGHIDFTSDGCVKFEGLMYTLSYVGENVKFEGYKISDKPQTKPGDYERSMYEVVFE</sequence>
<dbReference type="OrthoDB" id="4630416at2759"/>
<organism evidence="2 3">
    <name type="scientific">Trichoderma asperellum</name>
    <name type="common">Filamentous fungus</name>
    <dbReference type="NCBI Taxonomy" id="101201"/>
    <lineage>
        <taxon>Eukaryota</taxon>
        <taxon>Fungi</taxon>
        <taxon>Dikarya</taxon>
        <taxon>Ascomycota</taxon>
        <taxon>Pezizomycotina</taxon>
        <taxon>Sordariomycetes</taxon>
        <taxon>Hypocreomycetidae</taxon>
        <taxon>Hypocreales</taxon>
        <taxon>Hypocreaceae</taxon>
        <taxon>Trichoderma</taxon>
    </lineage>
</organism>
<dbReference type="Proteomes" id="UP000517252">
    <property type="component" value="Unassembled WGS sequence"/>
</dbReference>
<comment type="caution">
    <text evidence="2">The sequence shown here is derived from an EMBL/GenBank/DDBJ whole genome shotgun (WGS) entry which is preliminary data.</text>
</comment>
<gene>
    <name evidence="2" type="ORF">TASIC1_0009029400</name>
</gene>
<evidence type="ECO:0000313" key="2">
    <source>
        <dbReference type="EMBL" id="GFP57957.1"/>
    </source>
</evidence>
<evidence type="ECO:0000256" key="1">
    <source>
        <dbReference type="SAM" id="MobiDB-lite"/>
    </source>
</evidence>
<accession>A0A6V8QZ20</accession>
<feature type="compositionally biased region" description="Basic and acidic residues" evidence="1">
    <location>
        <begin position="382"/>
        <end position="402"/>
    </location>
</feature>